<dbReference type="RefSeq" id="WP_221431679.1">
    <property type="nucleotide sequence ID" value="NZ_CP081294.1"/>
</dbReference>
<accession>A0ABX9A6Q4</accession>
<evidence type="ECO:0000313" key="1">
    <source>
        <dbReference type="EMBL" id="QZD95954.1"/>
    </source>
</evidence>
<proteinExistence type="predicted"/>
<organism evidence="1 2">
    <name type="scientific">Qipengyuania gelatinilytica</name>
    <dbReference type="NCBI Taxonomy" id="2867231"/>
    <lineage>
        <taxon>Bacteria</taxon>
        <taxon>Pseudomonadati</taxon>
        <taxon>Pseudomonadota</taxon>
        <taxon>Alphaproteobacteria</taxon>
        <taxon>Sphingomonadales</taxon>
        <taxon>Erythrobacteraceae</taxon>
        <taxon>Qipengyuania</taxon>
    </lineage>
</organism>
<sequence>MTDPVEIAQWKAERAAFAEAYESVWQEQKVRKRRSALADLAAQTEGMAPRDLAEDLAINLTPPLKPAFANTDSCGGISGPPVLDPAGYHSIAGFEAMAVERGLFEDPADAKFIPRRVVRELARSRGKGDLGGCLVEARSKVADALLLRFSRRDLVRALATLRENGFDRVLDDGKHHSYRRTGDFRLLAFVDGRSGALEFNSRAGANETFWGDSARQELAAEERRRVRGFFSEDELGRALIEEVQSIVANGTEACPQSMQAEERFWMQVRELALANKARRLERRAQRTGPTS</sequence>
<name>A0ABX9A6Q4_9SPHN</name>
<keyword evidence="2" id="KW-1185">Reference proteome</keyword>
<evidence type="ECO:0000313" key="2">
    <source>
        <dbReference type="Proteomes" id="UP000824321"/>
    </source>
</evidence>
<dbReference type="Proteomes" id="UP000824321">
    <property type="component" value="Chromosome"/>
</dbReference>
<reference evidence="1 2" key="1">
    <citation type="submission" date="2021-08" db="EMBL/GenBank/DDBJ databases">
        <title>Comparative Genomics Analysis of the Genus Qipengyuania Reveals Extensive Genetic Diversity and Metabolic Versatility, Including the Description of Fifteen Novel Species.</title>
        <authorList>
            <person name="Liu Y."/>
        </authorList>
    </citation>
    <scope>NUCLEOTIDE SEQUENCE [LARGE SCALE GENOMIC DNA]</scope>
    <source>
        <strain evidence="1 2">1NDH1</strain>
    </source>
</reference>
<gene>
    <name evidence="1" type="ORF">K3136_04375</name>
</gene>
<protein>
    <submittedName>
        <fullName evidence="1">Uncharacterized protein</fullName>
    </submittedName>
</protein>
<dbReference type="EMBL" id="CP081294">
    <property type="protein sequence ID" value="QZD95954.1"/>
    <property type="molecule type" value="Genomic_DNA"/>
</dbReference>